<name>A0A1X1RU49_MYCCE</name>
<dbReference type="Proteomes" id="UP000193907">
    <property type="component" value="Unassembled WGS sequence"/>
</dbReference>
<proteinExistence type="predicted"/>
<reference evidence="2 4" key="2">
    <citation type="journal article" date="2017" name="Infect. Genet. Evol.">
        <title>The new phylogeny of the genus Mycobacterium: The old and the news.</title>
        <authorList>
            <person name="Tortoli E."/>
            <person name="Fedrizzi T."/>
            <person name="Meehan C.J."/>
            <person name="Trovato A."/>
            <person name="Grottola A."/>
            <person name="Giacobazzi E."/>
            <person name="Serpini G.F."/>
            <person name="Tagliazucchi S."/>
            <person name="Fabio A."/>
            <person name="Bettua C."/>
            <person name="Bertorelli R."/>
            <person name="Frascaro F."/>
            <person name="De Sanctis V."/>
            <person name="Pecorari M."/>
            <person name="Jousson O."/>
            <person name="Segata N."/>
            <person name="Cirillo D.M."/>
        </authorList>
    </citation>
    <scope>NUCLEOTIDE SEQUENCE [LARGE SCALE GENOMIC DNA]</scope>
    <source>
        <strain evidence="2 4">NCTC 12882</strain>
    </source>
</reference>
<reference evidence="1 3" key="1">
    <citation type="submission" date="2016-01" db="EMBL/GenBank/DDBJ databases">
        <title>The new phylogeny of the genus Mycobacterium.</title>
        <authorList>
            <person name="Tarcisio F."/>
            <person name="Conor M."/>
            <person name="Antonella G."/>
            <person name="Elisabetta G."/>
            <person name="Giulia F.S."/>
            <person name="Sara T."/>
            <person name="Anna F."/>
            <person name="Clotilde B."/>
            <person name="Roberto B."/>
            <person name="Veronica D.S."/>
            <person name="Fabio R."/>
            <person name="Monica P."/>
            <person name="Olivier J."/>
            <person name="Enrico T."/>
            <person name="Nicola S."/>
        </authorList>
    </citation>
    <scope>NUCLEOTIDE SEQUENCE [LARGE SCALE GENOMIC DNA]</scope>
    <source>
        <strain evidence="1 3">DSM 44243</strain>
    </source>
</reference>
<dbReference type="STRING" id="28045.AWB95_05875"/>
<evidence type="ECO:0000313" key="3">
    <source>
        <dbReference type="Proteomes" id="UP000193907"/>
    </source>
</evidence>
<sequence length="145" mass="15594">MRRRGNPVRLTLSMQLGNDIDGAWWPRTPGITRELPELLAVLGTRLGDIIGIKVNWSASQGPPKLDSFGWEAKRQHVMTITGSAASATLLIVPCRTDTALAVLVLRRAAGLPIDPLHLDTPADRTADGVVRAARAQTTCAVPTQL</sequence>
<gene>
    <name evidence="1" type="ORF">AWB95_05875</name>
    <name evidence="2" type="ORF">CQY23_21180</name>
</gene>
<dbReference type="OrthoDB" id="3785441at2"/>
<dbReference type="InterPro" id="IPR046036">
    <property type="entry name" value="DUF5994"/>
</dbReference>
<accession>A0A1X1RU49</accession>
<comment type="caution">
    <text evidence="1">The sequence shown here is derived from an EMBL/GenBank/DDBJ whole genome shotgun (WGS) entry which is preliminary data.</text>
</comment>
<dbReference type="Pfam" id="PF19457">
    <property type="entry name" value="DUF5994"/>
    <property type="match status" value="1"/>
</dbReference>
<keyword evidence="3" id="KW-1185">Reference proteome</keyword>
<organism evidence="1 3">
    <name type="scientific">Mycobacterium celatum</name>
    <dbReference type="NCBI Taxonomy" id="28045"/>
    <lineage>
        <taxon>Bacteria</taxon>
        <taxon>Bacillati</taxon>
        <taxon>Actinomycetota</taxon>
        <taxon>Actinomycetes</taxon>
        <taxon>Mycobacteriales</taxon>
        <taxon>Mycobacteriaceae</taxon>
        <taxon>Mycobacterium</taxon>
    </lineage>
</organism>
<protein>
    <submittedName>
        <fullName evidence="1">Uncharacterized protein</fullName>
    </submittedName>
</protein>
<dbReference type="EMBL" id="LQOM01000017">
    <property type="protein sequence ID" value="ORV17923.1"/>
    <property type="molecule type" value="Genomic_DNA"/>
</dbReference>
<evidence type="ECO:0000313" key="4">
    <source>
        <dbReference type="Proteomes" id="UP000230971"/>
    </source>
</evidence>
<dbReference type="Proteomes" id="UP000230971">
    <property type="component" value="Unassembled WGS sequence"/>
</dbReference>
<dbReference type="AlphaFoldDB" id="A0A1X1RU49"/>
<dbReference type="EMBL" id="PDKV01000037">
    <property type="protein sequence ID" value="PIB74722.1"/>
    <property type="molecule type" value="Genomic_DNA"/>
</dbReference>
<evidence type="ECO:0000313" key="1">
    <source>
        <dbReference type="EMBL" id="ORV17923.1"/>
    </source>
</evidence>
<evidence type="ECO:0000313" key="2">
    <source>
        <dbReference type="EMBL" id="PIB74722.1"/>
    </source>
</evidence>
<dbReference type="RefSeq" id="WP_062540921.1">
    <property type="nucleotide sequence ID" value="NZ_BBUN01000285.1"/>
</dbReference>